<dbReference type="EMBL" id="MPUH01001178">
    <property type="protein sequence ID" value="OMJ69607.1"/>
    <property type="molecule type" value="Genomic_DNA"/>
</dbReference>
<evidence type="ECO:0000313" key="2">
    <source>
        <dbReference type="Proteomes" id="UP000187209"/>
    </source>
</evidence>
<dbReference type="AlphaFoldDB" id="A0A1R2AYP2"/>
<comment type="caution">
    <text evidence="1">The sequence shown here is derived from an EMBL/GenBank/DDBJ whole genome shotgun (WGS) entry which is preliminary data.</text>
</comment>
<organism evidence="1 2">
    <name type="scientific">Stentor coeruleus</name>
    <dbReference type="NCBI Taxonomy" id="5963"/>
    <lineage>
        <taxon>Eukaryota</taxon>
        <taxon>Sar</taxon>
        <taxon>Alveolata</taxon>
        <taxon>Ciliophora</taxon>
        <taxon>Postciliodesmatophora</taxon>
        <taxon>Heterotrichea</taxon>
        <taxon>Heterotrichida</taxon>
        <taxon>Stentoridae</taxon>
        <taxon>Stentor</taxon>
    </lineage>
</organism>
<dbReference type="Proteomes" id="UP000187209">
    <property type="component" value="Unassembled WGS sequence"/>
</dbReference>
<gene>
    <name evidence="1" type="ORF">SteCoe_32625</name>
</gene>
<accession>A0A1R2AYP2</accession>
<proteinExistence type="predicted"/>
<name>A0A1R2AYP2_9CILI</name>
<sequence length="255" mass="29095">MGCSNSRGDLIERIDQDLLTDFEDQLGFENTSAETIVKVFRNYSKGGLMTKNHLNDACAVSKVNLNLKMSFLDSFSNESDFLVKKIICLGILLAKGEATEKINLLFETYSNRKFNFLSHFELEEMITDIIEISCIKIPKYVLSLNKQDASLRRYVSKISITVPSMITYHTDIFTETLDRITLEYFEAKMKNSKLLHLLNTKSARIIATQMYTNMVKPAENAMEKAKNMKQINKKTISYAQLPSIKTKIAKSKSII</sequence>
<protein>
    <submittedName>
        <fullName evidence="1">Uncharacterized protein</fullName>
    </submittedName>
</protein>
<reference evidence="1 2" key="1">
    <citation type="submission" date="2016-11" db="EMBL/GenBank/DDBJ databases">
        <title>The macronuclear genome of Stentor coeruleus: a giant cell with tiny introns.</title>
        <authorList>
            <person name="Slabodnick M."/>
            <person name="Ruby J.G."/>
            <person name="Reiff S.B."/>
            <person name="Swart E.C."/>
            <person name="Gosai S."/>
            <person name="Prabakaran S."/>
            <person name="Witkowska E."/>
            <person name="Larue G.E."/>
            <person name="Fisher S."/>
            <person name="Freeman R.M."/>
            <person name="Gunawardena J."/>
            <person name="Chu W."/>
            <person name="Stover N.A."/>
            <person name="Gregory B.D."/>
            <person name="Nowacki M."/>
            <person name="Derisi J."/>
            <person name="Roy S.W."/>
            <person name="Marshall W.F."/>
            <person name="Sood P."/>
        </authorList>
    </citation>
    <scope>NUCLEOTIDE SEQUENCE [LARGE SCALE GENOMIC DNA]</scope>
    <source>
        <strain evidence="1">WM001</strain>
    </source>
</reference>
<evidence type="ECO:0000313" key="1">
    <source>
        <dbReference type="EMBL" id="OMJ69607.1"/>
    </source>
</evidence>
<keyword evidence="2" id="KW-1185">Reference proteome</keyword>